<keyword evidence="3 5" id="KW-0378">Hydrolase</keyword>
<dbReference type="EMBL" id="CP043424">
    <property type="protein sequence ID" value="QIW12966.1"/>
    <property type="molecule type" value="Genomic_DNA"/>
</dbReference>
<keyword evidence="2 5" id="KW-0645">Protease</keyword>
<feature type="active site" description="Charge relay system" evidence="5">
    <location>
        <position position="169"/>
    </location>
</feature>
<dbReference type="Proteomes" id="UP000681131">
    <property type="component" value="Chromosome"/>
</dbReference>
<dbReference type="PROSITE" id="PS00138">
    <property type="entry name" value="SUBTILASE_SER"/>
    <property type="match status" value="1"/>
</dbReference>
<dbReference type="PROSITE" id="PS00137">
    <property type="entry name" value="SUBTILASE_HIS"/>
    <property type="match status" value="1"/>
</dbReference>
<dbReference type="PRINTS" id="PR00723">
    <property type="entry name" value="SUBTILISIN"/>
</dbReference>
<dbReference type="OrthoDB" id="9790784at2"/>
<keyword evidence="4 5" id="KW-0720">Serine protease</keyword>
<dbReference type="InterPro" id="IPR023828">
    <property type="entry name" value="Peptidase_S8_Ser-AS"/>
</dbReference>
<dbReference type="InterPro" id="IPR036852">
    <property type="entry name" value="Peptidase_S8/S53_dom_sf"/>
</dbReference>
<dbReference type="EMBL" id="CP021781">
    <property type="protein sequence ID" value="AXA34735.1"/>
    <property type="molecule type" value="Genomic_DNA"/>
</dbReference>
<name>A0A2Z4Y2I0_9GAMM</name>
<dbReference type="Pfam" id="PF00082">
    <property type="entry name" value="Peptidase_S8"/>
    <property type="match status" value="1"/>
</dbReference>
<keyword evidence="10" id="KW-1185">Reference proteome</keyword>
<sequence>MVYASDIELIVKYKDNKNKALEQLATNNVRGTNNHYDYEVIDNIDSRTKLIKVNNYKPSVSTSSLGKSSKIQSTIVHNKENDEYAAAKKLMDTDSSIKYAIPKNSKMHAYNSAITNGPTSIKKPKAQFIRWGEQWDMEDPKDITGGINAYGAWDLISNKTKQIDVAVIDSGLAYQPANDIADKIDSNHQKYYFFMQNGQLRVSENIYDNGSFHGTHVAGTIAANGPKVKGVGGPVDGVKILPIRALGDDGSGDTYAILESLKWVAGADVKARDRNGRYISNNTAPVKVINLSLGMSRIDPRTGYPIVSKSEWKENYMGTLCPAWNDAISEAHKNGIAVVIAAGNDGQNLFNDIPSGCKNIDAIVVESTGPEGLLAPYSTYYAPDGILKWDVNSLVVRAPGGDSRYGSTAKIYSTLGNYGYGYMQGTSMASPHVAGIIALLYQELDDKQPAFEIKSQIEKALENSKDIYSPNIVNAKNAVQNIIDANSKVAA</sequence>
<evidence type="ECO:0000256" key="5">
    <source>
        <dbReference type="PROSITE-ProRule" id="PRU01240"/>
    </source>
</evidence>
<feature type="active site" description="Charge relay system" evidence="5">
    <location>
        <position position="427"/>
    </location>
</feature>
<dbReference type="Proteomes" id="UP000251120">
    <property type="component" value="Chromosome"/>
</dbReference>
<reference evidence="8 10" key="2">
    <citation type="submission" date="2019-08" db="EMBL/GenBank/DDBJ databases">
        <title>Complete genome sequences of Francisella adeliensis (FSC1325 and FSC1326).</title>
        <authorList>
            <person name="Ohrman C."/>
            <person name="Uneklint I."/>
            <person name="Vallesi A."/>
            <person name="Karlsson L."/>
            <person name="Sjodin A."/>
        </authorList>
    </citation>
    <scope>NUCLEOTIDE SEQUENCE [LARGE SCALE GENOMIC DNA]</scope>
    <source>
        <strain evidence="8 10">FSC1325</strain>
    </source>
</reference>
<evidence type="ECO:0000313" key="9">
    <source>
        <dbReference type="Proteomes" id="UP000251120"/>
    </source>
</evidence>
<evidence type="ECO:0000313" key="8">
    <source>
        <dbReference type="EMBL" id="QIW12966.1"/>
    </source>
</evidence>
<feature type="active site" description="Charge relay system" evidence="5">
    <location>
        <position position="213"/>
    </location>
</feature>
<protein>
    <submittedName>
        <fullName evidence="8">S8 family serine peptidase</fullName>
    </submittedName>
    <submittedName>
        <fullName evidence="7">Serine protease</fullName>
    </submittedName>
</protein>
<dbReference type="KEGG" id="fad:CDH04_05725"/>
<dbReference type="PANTHER" id="PTHR43806">
    <property type="entry name" value="PEPTIDASE S8"/>
    <property type="match status" value="1"/>
</dbReference>
<dbReference type="InterPro" id="IPR022398">
    <property type="entry name" value="Peptidase_S8_His-AS"/>
</dbReference>
<dbReference type="InterPro" id="IPR000209">
    <property type="entry name" value="Peptidase_S8/S53_dom"/>
</dbReference>
<dbReference type="GO" id="GO:0004252">
    <property type="term" value="F:serine-type endopeptidase activity"/>
    <property type="evidence" value="ECO:0007669"/>
    <property type="project" value="UniProtKB-UniRule"/>
</dbReference>
<evidence type="ECO:0000313" key="10">
    <source>
        <dbReference type="Proteomes" id="UP000681131"/>
    </source>
</evidence>
<reference evidence="7 9" key="1">
    <citation type="submission" date="2017-06" db="EMBL/GenBank/DDBJ databases">
        <title>Complete genome of Francisella adeliensis.</title>
        <authorList>
            <person name="Vallesi A."/>
            <person name="Sjodin A."/>
        </authorList>
    </citation>
    <scope>NUCLEOTIDE SEQUENCE [LARGE SCALE GENOMIC DNA]</scope>
    <source>
        <strain evidence="7 9">FDC440</strain>
    </source>
</reference>
<dbReference type="InterPro" id="IPR015500">
    <property type="entry name" value="Peptidase_S8_subtilisin-rel"/>
</dbReference>
<accession>A0A2Z4Y2I0</accession>
<dbReference type="GO" id="GO:0006508">
    <property type="term" value="P:proteolysis"/>
    <property type="evidence" value="ECO:0007669"/>
    <property type="project" value="UniProtKB-KW"/>
</dbReference>
<feature type="domain" description="Peptidase S8/S53" evidence="6">
    <location>
        <begin position="161"/>
        <end position="461"/>
    </location>
</feature>
<evidence type="ECO:0000256" key="2">
    <source>
        <dbReference type="ARBA" id="ARBA00022670"/>
    </source>
</evidence>
<evidence type="ECO:0000259" key="6">
    <source>
        <dbReference type="Pfam" id="PF00082"/>
    </source>
</evidence>
<organism evidence="7 9">
    <name type="scientific">Francisella adeliensis</name>
    <dbReference type="NCBI Taxonomy" id="2007306"/>
    <lineage>
        <taxon>Bacteria</taxon>
        <taxon>Pseudomonadati</taxon>
        <taxon>Pseudomonadota</taxon>
        <taxon>Gammaproteobacteria</taxon>
        <taxon>Thiotrichales</taxon>
        <taxon>Francisellaceae</taxon>
        <taxon>Francisella</taxon>
    </lineage>
</organism>
<dbReference type="SUPFAM" id="SSF52743">
    <property type="entry name" value="Subtilisin-like"/>
    <property type="match status" value="1"/>
</dbReference>
<evidence type="ECO:0000256" key="4">
    <source>
        <dbReference type="ARBA" id="ARBA00022825"/>
    </source>
</evidence>
<dbReference type="InterPro" id="IPR050131">
    <property type="entry name" value="Peptidase_S8_subtilisin-like"/>
</dbReference>
<dbReference type="AlphaFoldDB" id="A0A2Z4Y2I0"/>
<comment type="similarity">
    <text evidence="1 5">Belongs to the peptidase S8 family.</text>
</comment>
<gene>
    <name evidence="7" type="ORF">CDH04_05725</name>
    <name evidence="8" type="ORF">FZC43_05730</name>
</gene>
<evidence type="ECO:0000256" key="1">
    <source>
        <dbReference type="ARBA" id="ARBA00011073"/>
    </source>
</evidence>
<dbReference type="PANTHER" id="PTHR43806:SF11">
    <property type="entry name" value="CEREVISIN-RELATED"/>
    <property type="match status" value="1"/>
</dbReference>
<proteinExistence type="inferred from homology"/>
<dbReference type="PROSITE" id="PS51892">
    <property type="entry name" value="SUBTILASE"/>
    <property type="match status" value="1"/>
</dbReference>
<dbReference type="Gene3D" id="3.40.50.200">
    <property type="entry name" value="Peptidase S8/S53 domain"/>
    <property type="match status" value="1"/>
</dbReference>
<evidence type="ECO:0000313" key="7">
    <source>
        <dbReference type="EMBL" id="AXA34735.1"/>
    </source>
</evidence>
<evidence type="ECO:0000256" key="3">
    <source>
        <dbReference type="ARBA" id="ARBA00022801"/>
    </source>
</evidence>